<reference evidence="10 11" key="1">
    <citation type="submission" date="2017-06" db="EMBL/GenBank/DDBJ databases">
        <title>Ant-infecting Ophiocordyceps genomes reveal a high diversity of potential behavioral manipulation genes and a possible major role for enterotoxins.</title>
        <authorList>
            <person name="De Bekker C."/>
            <person name="Evans H.C."/>
            <person name="Brachmann A."/>
            <person name="Hughes D.P."/>
        </authorList>
    </citation>
    <scope>NUCLEOTIDE SEQUENCE [LARGE SCALE GENOMIC DNA]</scope>
    <source>
        <strain evidence="10 11">Map16</strain>
    </source>
</reference>
<evidence type="ECO:0000313" key="11">
    <source>
        <dbReference type="Proteomes" id="UP000226431"/>
    </source>
</evidence>
<sequence length="399" mass="43915">MEQTKADRDVLRTPTWVLGIRIAQSVLSLLILALSAAIATRNYIDESGLSLAVSLMTWLSIAYMTLTERLPTLRTGYHVVAVLALDGLLIVLWLAAFAALAARRAMWYAYTGIEGLTSATAGLGSLEWILFIITFVWGLVSFLKGRKQGRFPLNLPKTEECAMETTEAAAAPTQMPVPTSTPSPQPTPSPYSPPLLTPQSPYMADALPHGTVVAYGSPGPAYGSQQQQQQQVYSETRGTIKSITPDRKAASGSPDDGGQRPHLVATSPLPLSASQEAQVRELYRSRVRQKCADEIKAFAACATGRTFSVVFACREQHRAMNSCMNSYATRQEEDAAREEWFALRLQRTRRREHEARVAAAQEEFMHDWWGLPEDVRLSKKGRQQQADKTGRDRGDGTGS</sequence>
<feature type="domain" description="MARVEL" evidence="9">
    <location>
        <begin position="18"/>
        <end position="136"/>
    </location>
</feature>
<keyword evidence="6" id="KW-1015">Disulfide bond</keyword>
<keyword evidence="3 8" id="KW-0812">Transmembrane</keyword>
<evidence type="ECO:0000259" key="9">
    <source>
        <dbReference type="Pfam" id="PF01284"/>
    </source>
</evidence>
<feature type="compositionally biased region" description="Low complexity" evidence="7">
    <location>
        <begin position="167"/>
        <end position="178"/>
    </location>
</feature>
<evidence type="ECO:0000256" key="4">
    <source>
        <dbReference type="ARBA" id="ARBA00022989"/>
    </source>
</evidence>
<accession>A0A2C5YNJ6</accession>
<dbReference type="STRING" id="2004952.A0A2C5YNJ6"/>
<dbReference type="Pfam" id="PF01284">
    <property type="entry name" value="MARVEL"/>
    <property type="match status" value="1"/>
</dbReference>
<protein>
    <recommendedName>
        <fullName evidence="9">MARVEL domain-containing protein</fullName>
    </recommendedName>
</protein>
<dbReference type="InterPro" id="IPR013892">
    <property type="entry name" value="Cyt_c_biogenesis_Cmc1-like"/>
</dbReference>
<comment type="caution">
    <text evidence="10">The sequence shown here is derived from an EMBL/GenBank/DDBJ whole genome shotgun (WGS) entry which is preliminary data.</text>
</comment>
<gene>
    <name evidence="10" type="ORF">CDD80_4143</name>
</gene>
<evidence type="ECO:0000256" key="1">
    <source>
        <dbReference type="ARBA" id="ARBA00004141"/>
    </source>
</evidence>
<keyword evidence="11" id="KW-1185">Reference proteome</keyword>
<keyword evidence="5 8" id="KW-0472">Membrane</keyword>
<comment type="subcellular location">
    <subcellularLocation>
        <location evidence="1">Membrane</location>
        <topology evidence="1">Multi-pass membrane protein</topology>
    </subcellularLocation>
</comment>
<dbReference type="InterPro" id="IPR008253">
    <property type="entry name" value="Marvel"/>
</dbReference>
<evidence type="ECO:0000256" key="5">
    <source>
        <dbReference type="ARBA" id="ARBA00023136"/>
    </source>
</evidence>
<feature type="region of interest" description="Disordered" evidence="7">
    <location>
        <begin position="215"/>
        <end position="267"/>
    </location>
</feature>
<comment type="similarity">
    <text evidence="2">Belongs to the CMC family.</text>
</comment>
<dbReference type="AlphaFoldDB" id="A0A2C5YNJ6"/>
<dbReference type="EMBL" id="NJES01000038">
    <property type="protein sequence ID" value="PHH79658.1"/>
    <property type="molecule type" value="Genomic_DNA"/>
</dbReference>
<evidence type="ECO:0000256" key="8">
    <source>
        <dbReference type="SAM" id="Phobius"/>
    </source>
</evidence>
<evidence type="ECO:0000313" key="10">
    <source>
        <dbReference type="EMBL" id="PHH79658.1"/>
    </source>
</evidence>
<keyword evidence="4 8" id="KW-1133">Transmembrane helix</keyword>
<feature type="transmembrane region" description="Helical" evidence="8">
    <location>
        <begin position="20"/>
        <end position="41"/>
    </location>
</feature>
<evidence type="ECO:0000256" key="2">
    <source>
        <dbReference type="ARBA" id="ARBA00007347"/>
    </source>
</evidence>
<name>A0A2C5YNJ6_9HYPO</name>
<feature type="region of interest" description="Disordered" evidence="7">
    <location>
        <begin position="167"/>
        <end position="202"/>
    </location>
</feature>
<feature type="transmembrane region" description="Helical" evidence="8">
    <location>
        <begin position="122"/>
        <end position="143"/>
    </location>
</feature>
<dbReference type="OrthoDB" id="6224010at2759"/>
<evidence type="ECO:0000256" key="7">
    <source>
        <dbReference type="SAM" id="MobiDB-lite"/>
    </source>
</evidence>
<proteinExistence type="inferred from homology"/>
<feature type="transmembrane region" description="Helical" evidence="8">
    <location>
        <begin position="78"/>
        <end position="102"/>
    </location>
</feature>
<dbReference type="Pfam" id="PF08583">
    <property type="entry name" value="Cmc1"/>
    <property type="match status" value="1"/>
</dbReference>
<evidence type="ECO:0000256" key="3">
    <source>
        <dbReference type="ARBA" id="ARBA00022692"/>
    </source>
</evidence>
<feature type="compositionally biased region" description="Polar residues" evidence="7">
    <location>
        <begin position="232"/>
        <end position="242"/>
    </location>
</feature>
<organism evidence="10 11">
    <name type="scientific">Ophiocordyceps camponoti-rufipedis</name>
    <dbReference type="NCBI Taxonomy" id="2004952"/>
    <lineage>
        <taxon>Eukaryota</taxon>
        <taxon>Fungi</taxon>
        <taxon>Dikarya</taxon>
        <taxon>Ascomycota</taxon>
        <taxon>Pezizomycotina</taxon>
        <taxon>Sordariomycetes</taxon>
        <taxon>Hypocreomycetidae</taxon>
        <taxon>Hypocreales</taxon>
        <taxon>Ophiocordycipitaceae</taxon>
        <taxon>Ophiocordyceps</taxon>
    </lineage>
</organism>
<feature type="compositionally biased region" description="Basic and acidic residues" evidence="7">
    <location>
        <begin position="388"/>
        <end position="399"/>
    </location>
</feature>
<feature type="region of interest" description="Disordered" evidence="7">
    <location>
        <begin position="379"/>
        <end position="399"/>
    </location>
</feature>
<feature type="compositionally biased region" description="Pro residues" evidence="7">
    <location>
        <begin position="179"/>
        <end position="196"/>
    </location>
</feature>
<dbReference type="PANTHER" id="PTHR37451:SF4">
    <property type="entry name" value="MARVEL DOMAIN-CONTAINING PROTEIN"/>
    <property type="match status" value="1"/>
</dbReference>
<dbReference type="PANTHER" id="PTHR37451">
    <property type="entry name" value="MARVEL DOMAIN"/>
    <property type="match status" value="1"/>
</dbReference>
<dbReference type="Proteomes" id="UP000226431">
    <property type="component" value="Unassembled WGS sequence"/>
</dbReference>
<dbReference type="PROSITE" id="PS51808">
    <property type="entry name" value="CHCH"/>
    <property type="match status" value="1"/>
</dbReference>
<dbReference type="GO" id="GO:0016020">
    <property type="term" value="C:membrane"/>
    <property type="evidence" value="ECO:0007669"/>
    <property type="project" value="UniProtKB-SubCell"/>
</dbReference>
<evidence type="ECO:0000256" key="6">
    <source>
        <dbReference type="ARBA" id="ARBA00023157"/>
    </source>
</evidence>
<feature type="transmembrane region" description="Helical" evidence="8">
    <location>
        <begin position="47"/>
        <end position="66"/>
    </location>
</feature>